<evidence type="ECO:0000313" key="1">
    <source>
        <dbReference type="EMBL" id="SVE06313.1"/>
    </source>
</evidence>
<dbReference type="SUPFAM" id="SSF52266">
    <property type="entry name" value="SGNH hydrolase"/>
    <property type="match status" value="1"/>
</dbReference>
<sequence>MPKPLLRTKNGKIFVENIPISRLSSHKIFKYLKFFNIFRLVSETRGVNFADTLDNPAIYMEGEGEELVGTIFESLKKINTTKNSKLVLVHLPTEGEYRNTNNDRLYEFVRHEAEKRGILYINLNGDIRQVPSSEMTKFFFQKDIKGFDQSKGHLTPMGNFFVAKNISKALAGIDALTTQ</sequence>
<evidence type="ECO:0008006" key="2">
    <source>
        <dbReference type="Google" id="ProtNLM"/>
    </source>
</evidence>
<reference evidence="1" key="1">
    <citation type="submission" date="2018-05" db="EMBL/GenBank/DDBJ databases">
        <authorList>
            <person name="Lanie J.A."/>
            <person name="Ng W.-L."/>
            <person name="Kazmierczak K.M."/>
            <person name="Andrzejewski T.M."/>
            <person name="Davidsen T.M."/>
            <person name="Wayne K.J."/>
            <person name="Tettelin H."/>
            <person name="Glass J.I."/>
            <person name="Rusch D."/>
            <person name="Podicherti R."/>
            <person name="Tsui H.-C.T."/>
            <person name="Winkler M.E."/>
        </authorList>
    </citation>
    <scope>NUCLEOTIDE SEQUENCE</scope>
</reference>
<dbReference type="EMBL" id="UINC01191593">
    <property type="protein sequence ID" value="SVE06313.1"/>
    <property type="molecule type" value="Genomic_DNA"/>
</dbReference>
<proteinExistence type="predicted"/>
<name>A0A383AFE0_9ZZZZ</name>
<accession>A0A383AFE0</accession>
<organism evidence="1">
    <name type="scientific">marine metagenome</name>
    <dbReference type="NCBI Taxonomy" id="408172"/>
    <lineage>
        <taxon>unclassified sequences</taxon>
        <taxon>metagenomes</taxon>
        <taxon>ecological metagenomes</taxon>
    </lineage>
</organism>
<dbReference type="AlphaFoldDB" id="A0A383AFE0"/>
<protein>
    <recommendedName>
        <fullName evidence="2">SGNH hydrolase-type esterase domain-containing protein</fullName>
    </recommendedName>
</protein>
<gene>
    <name evidence="1" type="ORF">METZ01_LOCUS459167</name>
</gene>